<dbReference type="InterPro" id="IPR006802">
    <property type="entry name" value="Radial_spoke"/>
</dbReference>
<dbReference type="EMBL" id="CM014085">
    <property type="protein sequence ID" value="TKS74202.1"/>
    <property type="molecule type" value="Genomic_DNA"/>
</dbReference>
<protein>
    <submittedName>
        <fullName evidence="7">Radial spoke head protein 4-like protein A</fullName>
    </submittedName>
</protein>
<feature type="region of interest" description="Disordered" evidence="6">
    <location>
        <begin position="253"/>
        <end position="273"/>
    </location>
</feature>
<keyword evidence="2" id="KW-0963">Cytoplasm</keyword>
<name>A0A4V6XYL4_COLLU</name>
<feature type="region of interest" description="Disordered" evidence="6">
    <location>
        <begin position="122"/>
        <end position="163"/>
    </location>
</feature>
<gene>
    <name evidence="7" type="ORF">D9C73_008283</name>
</gene>
<dbReference type="GO" id="GO:0001534">
    <property type="term" value="C:radial spoke"/>
    <property type="evidence" value="ECO:0007669"/>
    <property type="project" value="InterPro"/>
</dbReference>
<evidence type="ECO:0000256" key="5">
    <source>
        <dbReference type="ARBA" id="ARBA00023273"/>
    </source>
</evidence>
<sequence>MDPNRDRSEERLQSAASFKAFMLKTDTKSNVNLYDHLSRLLMKVMDERPHNVIDVIEDMSRDMKRGLFEDKQSTLRDLPQTTAAELLAEQQRMLFTRPEEADQEEELILGTQSSYIVAEAEYREGEEEDEQGTEDAEEEETEAETGNENEMDPLPQSTYKPLPAVPKEALGTGANKFVYYVCKEPGLPWVKLPSVSPAQITAARQIRKFFTGNLETPIVSYPPFPGNEANYLRAQIARISAGTQVSPQGYFQAGEEEGDEEDEAPRDSYEVNPDFEGTSVTEMAESLSTWVHHVQHILQQGRCTWVNLAFKPGEDSNEEGEAEEKEEEPDEPEPEVGPSLLTPLSQDAGSNSKMFNTPPWTSKISSTLTSQHAVAVLRSNLWPGAYAYACGKKFENMYIGWGLKYAGEGYSPPVPPPPQKEYPSGSEITEALDPSLEEEQALKESLEEQQAAQEEMEGTDEEEEEDDD</sequence>
<dbReference type="STRING" id="240159.A0A4V6XYL4"/>
<feature type="region of interest" description="Disordered" evidence="6">
    <location>
        <begin position="407"/>
        <end position="468"/>
    </location>
</feature>
<dbReference type="AlphaFoldDB" id="A0A4V6XYL4"/>
<dbReference type="PANTHER" id="PTHR13159:SF0">
    <property type="entry name" value="RADIAL SPOKE HEAD 6 HOMOLOG A"/>
    <property type="match status" value="1"/>
</dbReference>
<dbReference type="PANTHER" id="PTHR13159">
    <property type="entry name" value="RADIAL SPOKEHEAD-RELATED"/>
    <property type="match status" value="1"/>
</dbReference>
<evidence type="ECO:0000313" key="7">
    <source>
        <dbReference type="EMBL" id="TKS74202.1"/>
    </source>
</evidence>
<organism evidence="7 8">
    <name type="scientific">Collichthys lucidus</name>
    <name type="common">Big head croaker</name>
    <name type="synonym">Sciaena lucida</name>
    <dbReference type="NCBI Taxonomy" id="240159"/>
    <lineage>
        <taxon>Eukaryota</taxon>
        <taxon>Metazoa</taxon>
        <taxon>Chordata</taxon>
        <taxon>Craniata</taxon>
        <taxon>Vertebrata</taxon>
        <taxon>Euteleostomi</taxon>
        <taxon>Actinopterygii</taxon>
        <taxon>Neopterygii</taxon>
        <taxon>Teleostei</taxon>
        <taxon>Neoteleostei</taxon>
        <taxon>Acanthomorphata</taxon>
        <taxon>Eupercaria</taxon>
        <taxon>Sciaenidae</taxon>
        <taxon>Collichthys</taxon>
    </lineage>
</organism>
<keyword evidence="4" id="KW-0206">Cytoskeleton</keyword>
<feature type="compositionally biased region" description="Acidic residues" evidence="6">
    <location>
        <begin position="124"/>
        <end position="151"/>
    </location>
</feature>
<accession>A0A4V6XYL4</accession>
<keyword evidence="3" id="KW-0969">Cilium</keyword>
<evidence type="ECO:0000256" key="6">
    <source>
        <dbReference type="SAM" id="MobiDB-lite"/>
    </source>
</evidence>
<evidence type="ECO:0000256" key="4">
    <source>
        <dbReference type="ARBA" id="ARBA00023212"/>
    </source>
</evidence>
<comment type="subcellular location">
    <subcellularLocation>
        <location evidence="1">Cytoplasm</location>
        <location evidence="1">Cytoskeleton</location>
        <location evidence="1">Cilium axoneme</location>
    </subcellularLocation>
</comment>
<dbReference type="Proteomes" id="UP000298787">
    <property type="component" value="Chromosome 8"/>
</dbReference>
<keyword evidence="8" id="KW-1185">Reference proteome</keyword>
<evidence type="ECO:0000256" key="2">
    <source>
        <dbReference type="ARBA" id="ARBA00022490"/>
    </source>
</evidence>
<proteinExistence type="predicted"/>
<feature type="compositionally biased region" description="Acidic residues" evidence="6">
    <location>
        <begin position="315"/>
        <end position="334"/>
    </location>
</feature>
<feature type="compositionally biased region" description="Acidic residues" evidence="6">
    <location>
        <begin position="454"/>
        <end position="468"/>
    </location>
</feature>
<dbReference type="CDD" id="cd22963">
    <property type="entry name" value="DD_CrRSP4-like"/>
    <property type="match status" value="1"/>
</dbReference>
<feature type="compositionally biased region" description="Polar residues" evidence="6">
    <location>
        <begin position="342"/>
        <end position="358"/>
    </location>
</feature>
<feature type="region of interest" description="Disordered" evidence="6">
    <location>
        <begin position="311"/>
        <end position="358"/>
    </location>
</feature>
<evidence type="ECO:0000313" key="8">
    <source>
        <dbReference type="Proteomes" id="UP000298787"/>
    </source>
</evidence>
<dbReference type="GO" id="GO:0060294">
    <property type="term" value="P:cilium movement involved in cell motility"/>
    <property type="evidence" value="ECO:0007669"/>
    <property type="project" value="InterPro"/>
</dbReference>
<feature type="compositionally biased region" description="Acidic residues" evidence="6">
    <location>
        <begin position="254"/>
        <end position="264"/>
    </location>
</feature>
<dbReference type="Pfam" id="PF04712">
    <property type="entry name" value="Radial_spoke"/>
    <property type="match status" value="2"/>
</dbReference>
<dbReference type="GO" id="GO:0035082">
    <property type="term" value="P:axoneme assembly"/>
    <property type="evidence" value="ECO:0007669"/>
    <property type="project" value="TreeGrafter"/>
</dbReference>
<evidence type="ECO:0000256" key="3">
    <source>
        <dbReference type="ARBA" id="ARBA00023069"/>
    </source>
</evidence>
<keyword evidence="5" id="KW-0966">Cell projection</keyword>
<evidence type="ECO:0000256" key="1">
    <source>
        <dbReference type="ARBA" id="ARBA00004430"/>
    </source>
</evidence>
<reference evidence="7 8" key="1">
    <citation type="submission" date="2019-01" db="EMBL/GenBank/DDBJ databases">
        <title>Genome Assembly of Collichthys lucidus.</title>
        <authorList>
            <person name="Cai M."/>
            <person name="Xiao S."/>
        </authorList>
    </citation>
    <scope>NUCLEOTIDE SEQUENCE [LARGE SCALE GENOMIC DNA]</scope>
    <source>
        <strain evidence="7">JT15FE1705JMU</strain>
        <tissue evidence="7">Muscle</tissue>
    </source>
</reference>